<dbReference type="Proteomes" id="UP000316096">
    <property type="component" value="Unassembled WGS sequence"/>
</dbReference>
<evidence type="ECO:0000313" key="2">
    <source>
        <dbReference type="Proteomes" id="UP000316096"/>
    </source>
</evidence>
<name>A0A543CQN6_9ACTN</name>
<dbReference type="AlphaFoldDB" id="A0A543CQN6"/>
<comment type="caution">
    <text evidence="1">The sequence shown here is derived from an EMBL/GenBank/DDBJ whole genome shotgun (WGS) entry which is preliminary data.</text>
</comment>
<dbReference type="EMBL" id="VFOZ01000001">
    <property type="protein sequence ID" value="TQL99237.1"/>
    <property type="molecule type" value="Genomic_DNA"/>
</dbReference>
<keyword evidence="2" id="KW-1185">Reference proteome</keyword>
<proteinExistence type="predicted"/>
<evidence type="ECO:0000313" key="1">
    <source>
        <dbReference type="EMBL" id="TQL99237.1"/>
    </source>
</evidence>
<sequence length="146" mass="15807">MTITRTPTWGRGRGKWVVIPIAGGAGPGSRHPDPVAGRVVHQQYMDDQFNSPLPVNVTPGRAWITSTSGGSVTVTVTKWLGGPQPTLKSPKLQAAGLREGAETLTVSRTTEVRRFSVDIAGNVENHYRPDGKDTRYRHQVVRVSGP</sequence>
<protein>
    <submittedName>
        <fullName evidence="1">Uncharacterized protein</fullName>
    </submittedName>
</protein>
<organism evidence="1 2">
    <name type="scientific">Actinoallomurus bryophytorum</name>
    <dbReference type="NCBI Taxonomy" id="1490222"/>
    <lineage>
        <taxon>Bacteria</taxon>
        <taxon>Bacillati</taxon>
        <taxon>Actinomycetota</taxon>
        <taxon>Actinomycetes</taxon>
        <taxon>Streptosporangiales</taxon>
        <taxon>Thermomonosporaceae</taxon>
        <taxon>Actinoallomurus</taxon>
    </lineage>
</organism>
<accession>A0A543CQN6</accession>
<gene>
    <name evidence="1" type="ORF">FB559_4894</name>
</gene>
<reference evidence="1 2" key="1">
    <citation type="submission" date="2019-06" db="EMBL/GenBank/DDBJ databases">
        <title>Sequencing the genomes of 1000 actinobacteria strains.</title>
        <authorList>
            <person name="Klenk H.-P."/>
        </authorList>
    </citation>
    <scope>NUCLEOTIDE SEQUENCE [LARGE SCALE GENOMIC DNA]</scope>
    <source>
        <strain evidence="1 2">DSM 102200</strain>
    </source>
</reference>